<evidence type="ECO:0000313" key="3">
    <source>
        <dbReference type="Proteomes" id="UP000001861"/>
    </source>
</evidence>
<feature type="compositionally biased region" description="Basic residues" evidence="1">
    <location>
        <begin position="1"/>
        <end position="10"/>
    </location>
</feature>
<feature type="region of interest" description="Disordered" evidence="1">
    <location>
        <begin position="132"/>
        <end position="158"/>
    </location>
</feature>
<dbReference type="AlphaFoldDB" id="A8PIE7"/>
<evidence type="ECO:0000256" key="1">
    <source>
        <dbReference type="SAM" id="MobiDB-lite"/>
    </source>
</evidence>
<feature type="region of interest" description="Disordered" evidence="1">
    <location>
        <begin position="271"/>
        <end position="298"/>
    </location>
</feature>
<feature type="compositionally biased region" description="Low complexity" evidence="1">
    <location>
        <begin position="47"/>
        <end position="69"/>
    </location>
</feature>
<dbReference type="InParanoid" id="A8PIE7"/>
<feature type="region of interest" description="Disordered" evidence="1">
    <location>
        <begin position="181"/>
        <end position="258"/>
    </location>
</feature>
<dbReference type="KEGG" id="cci:CC1G_14298"/>
<protein>
    <submittedName>
        <fullName evidence="2">Uncharacterized protein</fullName>
    </submittedName>
</protein>
<reference evidence="2 3" key="1">
    <citation type="journal article" date="2010" name="Proc. Natl. Acad. Sci. U.S.A.">
        <title>Insights into evolution of multicellular fungi from the assembled chromosomes of the mushroom Coprinopsis cinerea (Coprinus cinereus).</title>
        <authorList>
            <person name="Stajich J.E."/>
            <person name="Wilke S.K."/>
            <person name="Ahren D."/>
            <person name="Au C.H."/>
            <person name="Birren B.W."/>
            <person name="Borodovsky M."/>
            <person name="Burns C."/>
            <person name="Canback B."/>
            <person name="Casselton L.A."/>
            <person name="Cheng C.K."/>
            <person name="Deng J."/>
            <person name="Dietrich F.S."/>
            <person name="Fargo D.C."/>
            <person name="Farman M.L."/>
            <person name="Gathman A.C."/>
            <person name="Goldberg J."/>
            <person name="Guigo R."/>
            <person name="Hoegger P.J."/>
            <person name="Hooker J.B."/>
            <person name="Huggins A."/>
            <person name="James T.Y."/>
            <person name="Kamada T."/>
            <person name="Kilaru S."/>
            <person name="Kodira C."/>
            <person name="Kues U."/>
            <person name="Kupfer D."/>
            <person name="Kwan H.S."/>
            <person name="Lomsadze A."/>
            <person name="Li W."/>
            <person name="Lilly W.W."/>
            <person name="Ma L.J."/>
            <person name="Mackey A.J."/>
            <person name="Manning G."/>
            <person name="Martin F."/>
            <person name="Muraguchi H."/>
            <person name="Natvig D.O."/>
            <person name="Palmerini H."/>
            <person name="Ramesh M.A."/>
            <person name="Rehmeyer C.J."/>
            <person name="Roe B.A."/>
            <person name="Shenoy N."/>
            <person name="Stanke M."/>
            <person name="Ter-Hovhannisyan V."/>
            <person name="Tunlid A."/>
            <person name="Velagapudi R."/>
            <person name="Vision T.J."/>
            <person name="Zeng Q."/>
            <person name="Zolan M.E."/>
            <person name="Pukkila P.J."/>
        </authorList>
    </citation>
    <scope>NUCLEOTIDE SEQUENCE [LARGE SCALE GENOMIC DNA]</scope>
    <source>
        <strain evidence="3">Okayama-7 / 130 / ATCC MYA-4618 / FGSC 9003</strain>
    </source>
</reference>
<comment type="caution">
    <text evidence="2">The sequence shown here is derived from an EMBL/GenBank/DDBJ whole genome shotgun (WGS) entry which is preliminary data.</text>
</comment>
<feature type="compositionally biased region" description="Basic and acidic residues" evidence="1">
    <location>
        <begin position="614"/>
        <end position="635"/>
    </location>
</feature>
<dbReference type="VEuPathDB" id="FungiDB:CC1G_14298"/>
<feature type="region of interest" description="Disordered" evidence="1">
    <location>
        <begin position="1"/>
        <end position="120"/>
    </location>
</feature>
<keyword evidence="3" id="KW-1185">Reference proteome</keyword>
<name>A8PIE7_COPC7</name>
<dbReference type="Proteomes" id="UP000001861">
    <property type="component" value="Unassembled WGS sequence"/>
</dbReference>
<feature type="compositionally biased region" description="Low complexity" evidence="1">
    <location>
        <begin position="76"/>
        <end position="103"/>
    </location>
</feature>
<dbReference type="RefSeq" id="XP_001841560.2">
    <property type="nucleotide sequence ID" value="XM_001841508.2"/>
</dbReference>
<dbReference type="EMBL" id="AACS02000003">
    <property type="protein sequence ID" value="EAU80254.2"/>
    <property type="molecule type" value="Genomic_DNA"/>
</dbReference>
<feature type="compositionally biased region" description="Basic and acidic residues" evidence="1">
    <location>
        <begin position="237"/>
        <end position="258"/>
    </location>
</feature>
<gene>
    <name evidence="2" type="ORF">CC1G_14298</name>
</gene>
<dbReference type="HOGENOM" id="CLU_425130_0_0_1"/>
<feature type="compositionally biased region" description="Acidic residues" evidence="1">
    <location>
        <begin position="198"/>
        <end position="213"/>
    </location>
</feature>
<evidence type="ECO:0000313" key="2">
    <source>
        <dbReference type="EMBL" id="EAU80254.2"/>
    </source>
</evidence>
<feature type="compositionally biased region" description="Polar residues" evidence="1">
    <location>
        <begin position="277"/>
        <end position="298"/>
    </location>
</feature>
<sequence>MSTRRKKKGNKSNPPATTPARRVSQLEQMDLASKAPTKPKRSALVAQSSIEESQLPSSPSPASTAIPPSMGRVTRSSTSATSPSSSATAPNATANSNASTLTTQKTPKPSGSKVEGASPQDLAIAKLRKMLGPLKKGPTIFEGATPDDCGDEAMEDTNSGEAAEILKDLLSTAGIDLDAMASTSDNRNRDVAMPVEDAQTDTESEGSESEDEPPVTTRKGKALNFREKIMSKVTRNAAEEDEKKRKGEFEPPMVDKRLKINKIHETTIEKRGGLPSNWRNNATNKKPTNLQSPDNQPAKSAAIMAVPGSLVDDMDNEASVGAEGPLKANSSMVKLEFNKPAKAVDAPNKAKAKSTSKKPTNESLGLTAAQLHVWKTALCSTWYAYLASLNTIWDVGTDEDTLANIEYLYNKLIAPLTGKNIDDLNTSSVVYRLLAQRGYEHRSAVADWALANGIAHFFNVGEEDNPEKYKNVEERILYIEEAINGATFSFIYEKPEIKGKIFRTPHVLATFGFVLSTHKNSRFEFEQYPGGLTLSVLAVHRALELWGENNGIQPASVRGHGSFSHSAHGNRANQYLALVAQLNKRQWRDIIKRSREAYCLATGQPVPASLKTAGHVEKPSKEDERFMALEVRESSDIEPEEVDG</sequence>
<dbReference type="OrthoDB" id="2682674at2759"/>
<feature type="region of interest" description="Disordered" evidence="1">
    <location>
        <begin position="612"/>
        <end position="644"/>
    </location>
</feature>
<accession>A8PIE7</accession>
<organism evidence="2 3">
    <name type="scientific">Coprinopsis cinerea (strain Okayama-7 / 130 / ATCC MYA-4618 / FGSC 9003)</name>
    <name type="common">Inky cap fungus</name>
    <name type="synonym">Hormographiella aspergillata</name>
    <dbReference type="NCBI Taxonomy" id="240176"/>
    <lineage>
        <taxon>Eukaryota</taxon>
        <taxon>Fungi</taxon>
        <taxon>Dikarya</taxon>
        <taxon>Basidiomycota</taxon>
        <taxon>Agaricomycotina</taxon>
        <taxon>Agaricomycetes</taxon>
        <taxon>Agaricomycetidae</taxon>
        <taxon>Agaricales</taxon>
        <taxon>Agaricineae</taxon>
        <taxon>Psathyrellaceae</taxon>
        <taxon>Coprinopsis</taxon>
    </lineage>
</organism>
<dbReference type="GeneID" id="6018269"/>
<proteinExistence type="predicted"/>